<proteinExistence type="predicted"/>
<dbReference type="Proteomes" id="UP001161325">
    <property type="component" value="Unassembled WGS sequence"/>
</dbReference>
<evidence type="ECO:0000256" key="1">
    <source>
        <dbReference type="ARBA" id="ARBA00022679"/>
    </source>
</evidence>
<dbReference type="AlphaFoldDB" id="A0AA37QC99"/>
<evidence type="ECO:0000313" key="5">
    <source>
        <dbReference type="Proteomes" id="UP001161325"/>
    </source>
</evidence>
<dbReference type="RefSeq" id="WP_284350699.1">
    <property type="nucleotide sequence ID" value="NZ_BRXS01000004.1"/>
</dbReference>
<organism evidence="4 5">
    <name type="scientific">Roseisolibacter agri</name>
    <dbReference type="NCBI Taxonomy" id="2014610"/>
    <lineage>
        <taxon>Bacteria</taxon>
        <taxon>Pseudomonadati</taxon>
        <taxon>Gemmatimonadota</taxon>
        <taxon>Gemmatimonadia</taxon>
        <taxon>Gemmatimonadales</taxon>
        <taxon>Gemmatimonadaceae</taxon>
        <taxon>Roseisolibacter</taxon>
    </lineage>
</organism>
<keyword evidence="1" id="KW-0808">Transferase</keyword>
<dbReference type="GO" id="GO:0016747">
    <property type="term" value="F:acyltransferase activity, transferring groups other than amino-acyl groups"/>
    <property type="evidence" value="ECO:0007669"/>
    <property type="project" value="InterPro"/>
</dbReference>
<sequence length="182" mass="19460">MTAGDAVPHVRRATLADVPELQAMIARSARGLSEGFYTPQQIESAVRHMFGVDTQLVHDGTYFVVEADGALVAGGGWSRRRTLFGGDQFKQGEDASLDPARDAARIRAFFVDPSWARRGLGRLLFEACRSAAAAAGFTTLKLLATLPGEPLYTALGFTVRERVTVTLPDGVAVPGAVMSRPV</sequence>
<evidence type="ECO:0000259" key="3">
    <source>
        <dbReference type="PROSITE" id="PS51186"/>
    </source>
</evidence>
<keyword evidence="2" id="KW-0012">Acyltransferase</keyword>
<feature type="domain" description="N-acetyltransferase" evidence="3">
    <location>
        <begin position="8"/>
        <end position="182"/>
    </location>
</feature>
<dbReference type="SUPFAM" id="SSF55729">
    <property type="entry name" value="Acyl-CoA N-acyltransferases (Nat)"/>
    <property type="match status" value="1"/>
</dbReference>
<keyword evidence="5" id="KW-1185">Reference proteome</keyword>
<protein>
    <submittedName>
        <fullName evidence="4">N-acetyltransferase</fullName>
    </submittedName>
</protein>
<accession>A0AA37QC99</accession>
<comment type="caution">
    <text evidence="4">The sequence shown here is derived from an EMBL/GenBank/DDBJ whole genome shotgun (WGS) entry which is preliminary data.</text>
</comment>
<dbReference type="InterPro" id="IPR000182">
    <property type="entry name" value="GNAT_dom"/>
</dbReference>
<gene>
    <name evidence="4" type="ORF">rosag_27540</name>
</gene>
<dbReference type="InterPro" id="IPR050832">
    <property type="entry name" value="Bact_Acetyltransf"/>
</dbReference>
<dbReference type="PANTHER" id="PTHR43877">
    <property type="entry name" value="AMINOALKYLPHOSPHONATE N-ACETYLTRANSFERASE-RELATED-RELATED"/>
    <property type="match status" value="1"/>
</dbReference>
<dbReference type="CDD" id="cd04301">
    <property type="entry name" value="NAT_SF"/>
    <property type="match status" value="1"/>
</dbReference>
<dbReference type="InterPro" id="IPR016181">
    <property type="entry name" value="Acyl_CoA_acyltransferase"/>
</dbReference>
<dbReference type="PANTHER" id="PTHR43877:SF1">
    <property type="entry name" value="ACETYLTRANSFERASE"/>
    <property type="match status" value="1"/>
</dbReference>
<dbReference type="PROSITE" id="PS51186">
    <property type="entry name" value="GNAT"/>
    <property type="match status" value="1"/>
</dbReference>
<dbReference type="Gene3D" id="3.40.630.30">
    <property type="match status" value="1"/>
</dbReference>
<evidence type="ECO:0000313" key="4">
    <source>
        <dbReference type="EMBL" id="GLC26241.1"/>
    </source>
</evidence>
<evidence type="ECO:0000256" key="2">
    <source>
        <dbReference type="ARBA" id="ARBA00023315"/>
    </source>
</evidence>
<dbReference type="EMBL" id="BRXS01000004">
    <property type="protein sequence ID" value="GLC26241.1"/>
    <property type="molecule type" value="Genomic_DNA"/>
</dbReference>
<name>A0AA37QC99_9BACT</name>
<dbReference type="Pfam" id="PF13508">
    <property type="entry name" value="Acetyltransf_7"/>
    <property type="match status" value="1"/>
</dbReference>
<reference evidence="4" key="1">
    <citation type="submission" date="2022-08" db="EMBL/GenBank/DDBJ databases">
        <title>Draft genome sequencing of Roseisolibacter agri AW1220.</title>
        <authorList>
            <person name="Tobiishi Y."/>
            <person name="Tonouchi A."/>
        </authorList>
    </citation>
    <scope>NUCLEOTIDE SEQUENCE</scope>
    <source>
        <strain evidence="4">AW1220</strain>
    </source>
</reference>